<comment type="caution">
    <text evidence="3">The sequence shown here is derived from an EMBL/GenBank/DDBJ whole genome shotgun (WGS) entry which is preliminary data.</text>
</comment>
<sequence length="410" mass="47811">MKLGIVYNNFLAPRFAGGGAEHAYEVVKRLTKYFNIVYYPSSPVFIWNKEVLMEKAKEIEREGIKIAPEFYSILEEQNKFRVTGIKRFLLSDKIAKEVSKRYAVDVDFLYEPDHTSFDIFYLGKSTKFGLTLHEPLFYNDSIKYLKRLVKFYKFNPYTGKGFYTRFLYNELYSKPKYKKLLKKYKPSFIAAVSKGSLEISGITGEVLSPGNAFDPELLKYRNRGKEDYIVFWSRLNQDKGIHEIPDILKKIQAKLSKRVKLVLMGRFFDKYNEKLFWKKIKKYGLNVEYLGFVPREKLYDVVSRAKLFIYPTHVDGFSLVVLEALALGTPVVAYGIPAIRSVYCGLKAVKIVEEFDQEDMSRKAYEILSLNEKDMDEIINEPKLLDFLKLHSSWDNVANSVRDVIMKYTS</sequence>
<keyword evidence="1" id="KW-0808">Transferase</keyword>
<accession>A0A2T9X1Q0</accession>
<gene>
    <name evidence="3" type="ORF">DDW13_09275</name>
</gene>
<dbReference type="PANTHER" id="PTHR46401:SF2">
    <property type="entry name" value="GLYCOSYLTRANSFERASE WBBK-RELATED"/>
    <property type="match status" value="1"/>
</dbReference>
<feature type="domain" description="Glycosyl transferase family 1" evidence="2">
    <location>
        <begin position="221"/>
        <end position="375"/>
    </location>
</feature>
<dbReference type="Gene3D" id="3.40.50.2000">
    <property type="entry name" value="Glycogen Phosphorylase B"/>
    <property type="match status" value="1"/>
</dbReference>
<dbReference type="Proteomes" id="UP000245638">
    <property type="component" value="Unassembled WGS sequence"/>
</dbReference>
<dbReference type="EMBL" id="QEFD01000235">
    <property type="protein sequence ID" value="PVU74028.1"/>
    <property type="molecule type" value="Genomic_DNA"/>
</dbReference>
<evidence type="ECO:0000313" key="4">
    <source>
        <dbReference type="Proteomes" id="UP000245638"/>
    </source>
</evidence>
<dbReference type="PANTHER" id="PTHR46401">
    <property type="entry name" value="GLYCOSYLTRANSFERASE WBBK-RELATED"/>
    <property type="match status" value="1"/>
</dbReference>
<evidence type="ECO:0000313" key="3">
    <source>
        <dbReference type="EMBL" id="PVU74028.1"/>
    </source>
</evidence>
<evidence type="ECO:0000256" key="1">
    <source>
        <dbReference type="ARBA" id="ARBA00022679"/>
    </source>
</evidence>
<evidence type="ECO:0000259" key="2">
    <source>
        <dbReference type="Pfam" id="PF00534"/>
    </source>
</evidence>
<dbReference type="SUPFAM" id="SSF53756">
    <property type="entry name" value="UDP-Glycosyltransferase/glycogen phosphorylase"/>
    <property type="match status" value="1"/>
</dbReference>
<dbReference type="AlphaFoldDB" id="A0A2T9X1Q0"/>
<proteinExistence type="predicted"/>
<reference evidence="3 4" key="1">
    <citation type="journal article" date="2015" name="Appl. Environ. Microbiol.">
        <title>Nanoarchaeota, Their Sulfolobales Host, and Nanoarchaeota Virus Distribution across Yellowstone National Park Hot Springs.</title>
        <authorList>
            <person name="Munson-McGee J.H."/>
            <person name="Field E.K."/>
            <person name="Bateson M."/>
            <person name="Rooney C."/>
            <person name="Stepanauskas R."/>
            <person name="Young M.J."/>
        </authorList>
    </citation>
    <scope>NUCLEOTIDE SEQUENCE [LARGE SCALE GENOMIC DNA]</scope>
    <source>
        <strain evidence="3">SCGC AC-742_N10</strain>
    </source>
</reference>
<name>A0A2T9X1Q0_9CREN</name>
<dbReference type="Pfam" id="PF00534">
    <property type="entry name" value="Glycos_transf_1"/>
    <property type="match status" value="1"/>
</dbReference>
<dbReference type="GO" id="GO:0016757">
    <property type="term" value="F:glycosyltransferase activity"/>
    <property type="evidence" value="ECO:0007669"/>
    <property type="project" value="InterPro"/>
</dbReference>
<organism evidence="3 4">
    <name type="scientific">Acidianus hospitalis</name>
    <dbReference type="NCBI Taxonomy" id="563177"/>
    <lineage>
        <taxon>Archaea</taxon>
        <taxon>Thermoproteota</taxon>
        <taxon>Thermoprotei</taxon>
        <taxon>Sulfolobales</taxon>
        <taxon>Sulfolobaceae</taxon>
        <taxon>Acidianus</taxon>
    </lineage>
</organism>
<protein>
    <submittedName>
        <fullName evidence="3">LPS biosynthesis protein</fullName>
    </submittedName>
</protein>
<dbReference type="InterPro" id="IPR001296">
    <property type="entry name" value="Glyco_trans_1"/>
</dbReference>